<dbReference type="AlphaFoldDB" id="A0A1B1TE09"/>
<keyword evidence="1" id="KW-0472">Membrane</keyword>
<accession>A0A1B1TE09</accession>
<dbReference type="EMBL" id="KP211890">
    <property type="protein sequence ID" value="ANV80498.1"/>
    <property type="molecule type" value="Genomic_DNA"/>
</dbReference>
<sequence length="110" mass="12625">MAEEYAVTIQTEDEEASRLGVVRVIWRELSGGVGPWGAFRPIFSILVSLIPFVYLGQHFNGHHNKAFGWMLIQLPLILTVLLWPILYIWSIIDSWWFSNKIIALKNISKG</sequence>
<reference evidence="2" key="2">
    <citation type="journal article" date="2015" name="ISME J.">
        <title>A new class of marine Euryarchaeota group II from the Mediterranean deep chlorophyll maximum.</title>
        <authorList>
            <person name="Martin-Cuadrado A.B."/>
            <person name="Garcia-Heredia I."/>
            <person name="Molto A.G."/>
            <person name="Lopez-Ubeda R."/>
            <person name="Kimes N."/>
            <person name="Lopez-Garcia P."/>
            <person name="Moreira D."/>
            <person name="Rodriguez-Valera F."/>
        </authorList>
    </citation>
    <scope>NUCLEOTIDE SEQUENCE</scope>
</reference>
<protein>
    <submittedName>
        <fullName evidence="2">Uncharacterized protein</fullName>
    </submittedName>
</protein>
<keyword evidence="1" id="KW-1133">Transmembrane helix</keyword>
<proteinExistence type="predicted"/>
<evidence type="ECO:0000256" key="1">
    <source>
        <dbReference type="SAM" id="Phobius"/>
    </source>
</evidence>
<name>A0A1B1TE09_9ARCH</name>
<keyword evidence="1" id="KW-0812">Transmembrane</keyword>
<reference evidence="2" key="1">
    <citation type="submission" date="2014-11" db="EMBL/GenBank/DDBJ databases">
        <authorList>
            <person name="Zhu J."/>
            <person name="Qi W."/>
            <person name="Song R."/>
        </authorList>
    </citation>
    <scope>NUCLEOTIDE SEQUENCE</scope>
</reference>
<organism evidence="2">
    <name type="scientific">uncultured Poseidoniia archaeon</name>
    <dbReference type="NCBI Taxonomy" id="1697135"/>
    <lineage>
        <taxon>Archaea</taxon>
        <taxon>Methanobacteriati</taxon>
        <taxon>Thermoplasmatota</taxon>
        <taxon>Candidatus Poseidoniia</taxon>
        <taxon>environmental samples</taxon>
    </lineage>
</organism>
<evidence type="ECO:0000313" key="2">
    <source>
        <dbReference type="EMBL" id="ANV80498.1"/>
    </source>
</evidence>
<feature type="transmembrane region" description="Helical" evidence="1">
    <location>
        <begin position="38"/>
        <end position="55"/>
    </location>
</feature>
<feature type="transmembrane region" description="Helical" evidence="1">
    <location>
        <begin position="67"/>
        <end position="89"/>
    </location>
</feature>